<gene>
    <name evidence="2" type="ORF">B5808_01855</name>
</gene>
<dbReference type="EMBL" id="CP020715">
    <property type="protein sequence ID" value="ARJ04103.1"/>
    <property type="molecule type" value="Genomic_DNA"/>
</dbReference>
<dbReference type="Gene3D" id="3.10.450.50">
    <property type="match status" value="2"/>
</dbReference>
<sequence length="294" mass="31162">MSSPDGISPSAPIGAKPVEAGRFVPSGASAGCVACLTSAAVDPAHPEPRSTMSPQEIVAQATDRLFNAKDLSAVDELFGPVYTQHSALAPDGTPGLRGLVSGLSADSHYDLVRILGDGDLVVTQGVFHGFAPVPLLGFDVWRVEGDRVVEHWDALGPLAGASPNGRTPLDGPLEPTHREDAERARRVVEDFVDGVLIRGSGPLDVAPDYAEHDPQGLDGQDDLERRISSGELRRRVLHQVIAEGDLVYTRSEAGSEEAPLIANDLWRVADGRIAEHWSLVVPVPPQLPHGNGAF</sequence>
<dbReference type="Proteomes" id="UP000192775">
    <property type="component" value="Chromosome"/>
</dbReference>
<proteinExistence type="predicted"/>
<feature type="domain" description="SnoaL-like" evidence="1">
    <location>
        <begin position="64"/>
        <end position="151"/>
    </location>
</feature>
<protein>
    <recommendedName>
        <fullName evidence="1">SnoaL-like domain-containing protein</fullName>
    </recommendedName>
</protein>
<dbReference type="STRING" id="1619308.B5808_01855"/>
<accession>A0A1X9LG45</accession>
<dbReference type="KEGG" id="cphy:B5808_01855"/>
<evidence type="ECO:0000313" key="3">
    <source>
        <dbReference type="Proteomes" id="UP000192775"/>
    </source>
</evidence>
<evidence type="ECO:0000259" key="1">
    <source>
        <dbReference type="Pfam" id="PF12680"/>
    </source>
</evidence>
<evidence type="ECO:0000313" key="2">
    <source>
        <dbReference type="EMBL" id="ARJ04103.1"/>
    </source>
</evidence>
<dbReference type="AlphaFoldDB" id="A0A1X9LG45"/>
<reference evidence="2 3" key="1">
    <citation type="submission" date="2017-04" db="EMBL/GenBank/DDBJ databases">
        <authorList>
            <person name="Afonso C.L."/>
            <person name="Miller P.J."/>
            <person name="Scott M.A."/>
            <person name="Spackman E."/>
            <person name="Goraichik I."/>
            <person name="Dimitrov K.M."/>
            <person name="Suarez D.L."/>
            <person name="Swayne D.E."/>
        </authorList>
    </citation>
    <scope>NUCLEOTIDE SEQUENCE [LARGE SCALE GENOMIC DNA]</scope>
    <source>
        <strain evidence="3">XA(T)</strain>
    </source>
</reference>
<dbReference type="SUPFAM" id="SSF54427">
    <property type="entry name" value="NTF2-like"/>
    <property type="match status" value="2"/>
</dbReference>
<dbReference type="InterPro" id="IPR037401">
    <property type="entry name" value="SnoaL-like"/>
</dbReference>
<dbReference type="InterPro" id="IPR032710">
    <property type="entry name" value="NTF2-like_dom_sf"/>
</dbReference>
<organism evidence="2 3">
    <name type="scientific">Cnuibacter physcomitrellae</name>
    <dbReference type="NCBI Taxonomy" id="1619308"/>
    <lineage>
        <taxon>Bacteria</taxon>
        <taxon>Bacillati</taxon>
        <taxon>Actinomycetota</taxon>
        <taxon>Actinomycetes</taxon>
        <taxon>Micrococcales</taxon>
        <taxon>Microbacteriaceae</taxon>
        <taxon>Cnuibacter</taxon>
    </lineage>
</organism>
<dbReference type="Pfam" id="PF12680">
    <property type="entry name" value="SnoaL_2"/>
    <property type="match status" value="1"/>
</dbReference>
<keyword evidence="3" id="KW-1185">Reference proteome</keyword>
<name>A0A1X9LG45_9MICO</name>